<evidence type="ECO:0000256" key="1">
    <source>
        <dbReference type="ARBA" id="ARBA00004418"/>
    </source>
</evidence>
<dbReference type="InterPro" id="IPR023205">
    <property type="entry name" value="DsbA/DsbL"/>
</dbReference>
<proteinExistence type="inferred from homology"/>
<keyword evidence="6" id="KW-0676">Redox-active center</keyword>
<dbReference type="EMBL" id="FWXD01000017">
    <property type="protein sequence ID" value="SMC27538.1"/>
    <property type="molecule type" value="Genomic_DNA"/>
</dbReference>
<comment type="similarity">
    <text evidence="2">Belongs to the thioredoxin family. DsbA subfamily.</text>
</comment>
<sequence>MFKRWLAAAGLIAAFIAGGAHAEVREGTDYTKLTAPQPVAQAGKLEVIEFFWYGCPHCFRLEPAVEEWAAKLPKDVNFRRVHVYWPGRNDIEAHAKIFLALQNMGVEGKYQQAVFNAIQKDGLELRRDDTLFDWAKKQGIDVAKFKANYNTFSTAQQLKQLDDMGRTYAIEGVPTLIINGKYKVSGREDAGALDVVNELLAKERAAAKPAAAATKKKK</sequence>
<dbReference type="InterPro" id="IPR050824">
    <property type="entry name" value="Thiol_disulfide_DsbA"/>
</dbReference>
<gene>
    <name evidence="11" type="ORF">SAMN02745857_02904</name>
</gene>
<dbReference type="InterPro" id="IPR017937">
    <property type="entry name" value="Thioredoxin_CS"/>
</dbReference>
<evidence type="ECO:0000256" key="2">
    <source>
        <dbReference type="ARBA" id="ARBA00005791"/>
    </source>
</evidence>
<dbReference type="GO" id="GO:0042597">
    <property type="term" value="C:periplasmic space"/>
    <property type="evidence" value="ECO:0007669"/>
    <property type="project" value="UniProtKB-SubCell"/>
</dbReference>
<evidence type="ECO:0000259" key="10">
    <source>
        <dbReference type="PROSITE" id="PS51352"/>
    </source>
</evidence>
<dbReference type="InterPro" id="IPR013766">
    <property type="entry name" value="Thioredoxin_domain"/>
</dbReference>
<dbReference type="PANTHER" id="PTHR35891">
    <property type="entry name" value="THIOL:DISULFIDE INTERCHANGE PROTEIN DSBA"/>
    <property type="match status" value="1"/>
</dbReference>
<dbReference type="CDD" id="cd03019">
    <property type="entry name" value="DsbA_DsbA"/>
    <property type="match status" value="1"/>
</dbReference>
<feature type="disulfide bond" description="Redox-active" evidence="8">
    <location>
        <begin position="55"/>
        <end position="58"/>
    </location>
</feature>
<reference evidence="11 12" key="1">
    <citation type="submission" date="2017-04" db="EMBL/GenBank/DDBJ databases">
        <authorList>
            <person name="Afonso C.L."/>
            <person name="Miller P.J."/>
            <person name="Scott M.A."/>
            <person name="Spackman E."/>
            <person name="Goraichik I."/>
            <person name="Dimitrov K.M."/>
            <person name="Suarez D.L."/>
            <person name="Swayne D.E."/>
        </authorList>
    </citation>
    <scope>NUCLEOTIDE SEQUENCE [LARGE SCALE GENOMIC DNA]</scope>
    <source>
        <strain evidence="11 12">DSM 23236</strain>
    </source>
</reference>
<dbReference type="AlphaFoldDB" id="A0A1W1XVH8"/>
<feature type="chain" id="PRO_5010737163" description="Thiol:disulfide interchange protein" evidence="9">
    <location>
        <begin position="23"/>
        <end position="218"/>
    </location>
</feature>
<comment type="subcellular location">
    <subcellularLocation>
        <location evidence="1 7">Periplasm</location>
    </subcellularLocation>
</comment>
<dbReference type="PANTHER" id="PTHR35891:SF3">
    <property type="entry name" value="THIOL:DISULFIDE INTERCHANGE PROTEIN DSBL"/>
    <property type="match status" value="1"/>
</dbReference>
<dbReference type="RefSeq" id="WP_176216951.1">
    <property type="nucleotide sequence ID" value="NZ_FWXD01000017.1"/>
</dbReference>
<protein>
    <recommendedName>
        <fullName evidence="7">Thiol:disulfide interchange protein</fullName>
    </recommendedName>
</protein>
<dbReference type="Proteomes" id="UP000192761">
    <property type="component" value="Unassembled WGS sequence"/>
</dbReference>
<keyword evidence="4 7" id="KW-0574">Periplasm</keyword>
<dbReference type="PIRSF" id="PIRSF001488">
    <property type="entry name" value="Tdi_protein"/>
    <property type="match status" value="1"/>
</dbReference>
<dbReference type="STRING" id="1121001.SAMN02745857_02904"/>
<evidence type="ECO:0000256" key="6">
    <source>
        <dbReference type="ARBA" id="ARBA00023284"/>
    </source>
</evidence>
<dbReference type="PROSITE" id="PS51352">
    <property type="entry name" value="THIOREDOXIN_2"/>
    <property type="match status" value="1"/>
</dbReference>
<dbReference type="PROSITE" id="PS00194">
    <property type="entry name" value="THIOREDOXIN_1"/>
    <property type="match status" value="1"/>
</dbReference>
<dbReference type="Gene3D" id="3.40.30.10">
    <property type="entry name" value="Glutaredoxin"/>
    <property type="match status" value="1"/>
</dbReference>
<dbReference type="Pfam" id="PF01323">
    <property type="entry name" value="DSBA"/>
    <property type="match status" value="1"/>
</dbReference>
<organism evidence="11 12">
    <name type="scientific">Andreprevotia lacus DSM 23236</name>
    <dbReference type="NCBI Taxonomy" id="1121001"/>
    <lineage>
        <taxon>Bacteria</taxon>
        <taxon>Pseudomonadati</taxon>
        <taxon>Pseudomonadota</taxon>
        <taxon>Betaproteobacteria</taxon>
        <taxon>Neisseriales</taxon>
        <taxon>Chitinibacteraceae</taxon>
        <taxon>Andreprevotia</taxon>
    </lineage>
</organism>
<accession>A0A1W1XVH8</accession>
<name>A0A1W1XVH8_9NEIS</name>
<evidence type="ECO:0000256" key="8">
    <source>
        <dbReference type="PIRSR" id="PIRSR001488-1"/>
    </source>
</evidence>
<keyword evidence="3 9" id="KW-0732">Signal</keyword>
<dbReference type="InterPro" id="IPR001853">
    <property type="entry name" value="DSBA-like_thioredoxin_dom"/>
</dbReference>
<evidence type="ECO:0000256" key="7">
    <source>
        <dbReference type="PIRNR" id="PIRNR001488"/>
    </source>
</evidence>
<keyword evidence="5 7" id="KW-1015">Disulfide bond</keyword>
<evidence type="ECO:0000256" key="9">
    <source>
        <dbReference type="SAM" id="SignalP"/>
    </source>
</evidence>
<dbReference type="GO" id="GO:0015036">
    <property type="term" value="F:disulfide oxidoreductase activity"/>
    <property type="evidence" value="ECO:0007669"/>
    <property type="project" value="UniProtKB-ARBA"/>
</dbReference>
<feature type="signal peptide" evidence="9">
    <location>
        <begin position="1"/>
        <end position="22"/>
    </location>
</feature>
<dbReference type="SUPFAM" id="SSF52833">
    <property type="entry name" value="Thioredoxin-like"/>
    <property type="match status" value="1"/>
</dbReference>
<evidence type="ECO:0000313" key="11">
    <source>
        <dbReference type="EMBL" id="SMC27538.1"/>
    </source>
</evidence>
<dbReference type="InterPro" id="IPR036249">
    <property type="entry name" value="Thioredoxin-like_sf"/>
</dbReference>
<evidence type="ECO:0000313" key="12">
    <source>
        <dbReference type="Proteomes" id="UP000192761"/>
    </source>
</evidence>
<evidence type="ECO:0000256" key="3">
    <source>
        <dbReference type="ARBA" id="ARBA00022729"/>
    </source>
</evidence>
<keyword evidence="12" id="KW-1185">Reference proteome</keyword>
<feature type="domain" description="Thioredoxin" evidence="10">
    <location>
        <begin position="6"/>
        <end position="167"/>
    </location>
</feature>
<evidence type="ECO:0000256" key="5">
    <source>
        <dbReference type="ARBA" id="ARBA00023157"/>
    </source>
</evidence>
<evidence type="ECO:0000256" key="4">
    <source>
        <dbReference type="ARBA" id="ARBA00022764"/>
    </source>
</evidence>